<dbReference type="OrthoDB" id="8177818at2759"/>
<feature type="signal peptide" evidence="1">
    <location>
        <begin position="1"/>
        <end position="20"/>
    </location>
</feature>
<organism evidence="2 3">
    <name type="scientific">Amphibalanus amphitrite</name>
    <name type="common">Striped barnacle</name>
    <name type="synonym">Balanus amphitrite</name>
    <dbReference type="NCBI Taxonomy" id="1232801"/>
    <lineage>
        <taxon>Eukaryota</taxon>
        <taxon>Metazoa</taxon>
        <taxon>Ecdysozoa</taxon>
        <taxon>Arthropoda</taxon>
        <taxon>Crustacea</taxon>
        <taxon>Multicrustacea</taxon>
        <taxon>Cirripedia</taxon>
        <taxon>Thoracica</taxon>
        <taxon>Thoracicalcarea</taxon>
        <taxon>Balanomorpha</taxon>
        <taxon>Balanoidea</taxon>
        <taxon>Balanidae</taxon>
        <taxon>Amphibalaninae</taxon>
        <taxon>Amphibalanus</taxon>
    </lineage>
</organism>
<sequence>MDRGGSAALLQTVALLLVLTDDGPMRIIKGCTLGRCFLDSGATTALGLDRCDTSRPKFDCFFCCTGDACNVSSAPRVDIAAAKLIAVVLVTSLLTLL</sequence>
<evidence type="ECO:0000313" key="2">
    <source>
        <dbReference type="EMBL" id="KAF0305332.1"/>
    </source>
</evidence>
<protein>
    <recommendedName>
        <fullName evidence="4">Protein sleepless</fullName>
    </recommendedName>
</protein>
<reference evidence="2 3" key="1">
    <citation type="submission" date="2019-07" db="EMBL/GenBank/DDBJ databases">
        <title>Draft genome assembly of a fouling barnacle, Amphibalanus amphitrite (Darwin, 1854): The first reference genome for Thecostraca.</title>
        <authorList>
            <person name="Kim W."/>
        </authorList>
    </citation>
    <scope>NUCLEOTIDE SEQUENCE [LARGE SCALE GENOMIC DNA]</scope>
    <source>
        <strain evidence="2">SNU_AA5</strain>
        <tissue evidence="2">Soma without cirri and trophi</tissue>
    </source>
</reference>
<proteinExistence type="predicted"/>
<keyword evidence="1" id="KW-0732">Signal</keyword>
<gene>
    <name evidence="2" type="ORF">FJT64_023025</name>
</gene>
<accession>A0A6A4WRS4</accession>
<name>A0A6A4WRS4_AMPAM</name>
<keyword evidence="3" id="KW-1185">Reference proteome</keyword>
<comment type="caution">
    <text evidence="2">The sequence shown here is derived from an EMBL/GenBank/DDBJ whole genome shotgun (WGS) entry which is preliminary data.</text>
</comment>
<evidence type="ECO:0000313" key="3">
    <source>
        <dbReference type="Proteomes" id="UP000440578"/>
    </source>
</evidence>
<feature type="chain" id="PRO_5025368630" description="Protein sleepless" evidence="1">
    <location>
        <begin position="21"/>
        <end position="97"/>
    </location>
</feature>
<evidence type="ECO:0000256" key="1">
    <source>
        <dbReference type="SAM" id="SignalP"/>
    </source>
</evidence>
<evidence type="ECO:0008006" key="4">
    <source>
        <dbReference type="Google" id="ProtNLM"/>
    </source>
</evidence>
<dbReference type="Proteomes" id="UP000440578">
    <property type="component" value="Unassembled WGS sequence"/>
</dbReference>
<dbReference type="AlphaFoldDB" id="A0A6A4WRS4"/>
<dbReference type="EMBL" id="VIIS01000762">
    <property type="protein sequence ID" value="KAF0305332.1"/>
    <property type="molecule type" value="Genomic_DNA"/>
</dbReference>